<organism evidence="13">
    <name type="scientific">Caenorhabditis brenneri</name>
    <name type="common">Nematode worm</name>
    <dbReference type="NCBI Taxonomy" id="135651"/>
    <lineage>
        <taxon>Eukaryota</taxon>
        <taxon>Metazoa</taxon>
        <taxon>Ecdysozoa</taxon>
        <taxon>Nematoda</taxon>
        <taxon>Chromadorea</taxon>
        <taxon>Rhabditida</taxon>
        <taxon>Rhabditina</taxon>
        <taxon>Rhabditomorpha</taxon>
        <taxon>Rhabditoidea</taxon>
        <taxon>Rhabditidae</taxon>
        <taxon>Peloderinae</taxon>
        <taxon>Caenorhabditis</taxon>
    </lineage>
</organism>
<dbReference type="GO" id="GO:0008168">
    <property type="term" value="F:methyltransferase activity"/>
    <property type="evidence" value="ECO:0007669"/>
    <property type="project" value="UniProtKB-KW"/>
</dbReference>
<evidence type="ECO:0000256" key="2">
    <source>
        <dbReference type="ARBA" id="ARBA00004286"/>
    </source>
</evidence>
<dbReference type="GO" id="GO:0005694">
    <property type="term" value="C:chromosome"/>
    <property type="evidence" value="ECO:0007669"/>
    <property type="project" value="UniProtKB-SubCell"/>
</dbReference>
<dbReference type="Pfam" id="PF00856">
    <property type="entry name" value="SET"/>
    <property type="match status" value="1"/>
</dbReference>
<dbReference type="Gene3D" id="2.170.270.10">
    <property type="entry name" value="SET domain"/>
    <property type="match status" value="1"/>
</dbReference>
<dbReference type="PANTHER" id="PTHR22884">
    <property type="entry name" value="SET DOMAIN PROTEINS"/>
    <property type="match status" value="1"/>
</dbReference>
<gene>
    <name evidence="12" type="ORF">CAEBREN_19918</name>
</gene>
<evidence type="ECO:0000259" key="11">
    <source>
        <dbReference type="PROSITE" id="PS50280"/>
    </source>
</evidence>
<keyword evidence="4" id="KW-0489">Methyltransferase</keyword>
<dbReference type="Proteomes" id="UP000008068">
    <property type="component" value="Unassembled WGS sequence"/>
</dbReference>
<dbReference type="GO" id="GO:0008270">
    <property type="term" value="F:zinc ion binding"/>
    <property type="evidence" value="ECO:0007669"/>
    <property type="project" value="UniProtKB-KW"/>
</dbReference>
<sequence>MNQTVTISFSIGKKSIVQRHEQHDNNMDEPGIDHWRRMNRNYQPNDVHMITPGQMKGQLEDYSDLHFPIPQARGDLARIILMEMKKPKNDLWMHEPATQWMKNKEGRSWMKQVLKFHPGQKSSTRTVFEMMDDNEQKIAEFRESDIIDLKKIVATSHPVRALQAVDICYICELKDGPEKQIFEAIACADYLVKCGHPACSYKLHLSCVALRRFIADHNVQYSCLKQNMGTILCPDHYCEICMGQGYQQSAVRGRLVKCTNQHRSFHEKCLPPVPHQRGNEIQLVPRRKKFEGTHYRICFCCGRRDLEYIPARPYQPARNGQKAIPAQKAQEASKLIRCETCCHMFHGECHEINVRGGKETRCEDCIYDCQLRRSDAVLVENNKLFRAAKIIGWKTVDDGGESILQVSICFSISEGSEEPIEEKWVPINEVFRPYPLTSARMYHSIREIYTEQSCKEHDCKRHLTELALISRMLNKLYKFSPGIERDAPTIRNTYQFHEKFLNGRPQHFHLPPEQKCTEDVELRMTKKKGYGVFAKKPLEKGQVIGFYVGECIDETEHLRRQQLGKMSSDAEEMSYTFETSTKRGSGEETPCYVDSASHHNETSFLNSSCLPNCEVQEVSHELADGITIQLYRIVTTDAIKKDQELTINYHWNKATFLCLCNAPKCKAKRNESKLDWTVKHNCDGRKAQFLKEENKRLGKLDDESDDDDKIDDNDENNNEKYREAQKLCNFEFFNLYLELMWTSFLTNICALGINSKFFNISTFSFLASFQKRTSHHQNIPVLTLFSFRKTQKSPFSYFSFHVSLKYLSHLFCFLLSVLLIRLFPMFVMDLICFFSNMSTIVVYKRVSLALFLLY</sequence>
<evidence type="ECO:0000256" key="1">
    <source>
        <dbReference type="ARBA" id="ARBA00004123"/>
    </source>
</evidence>
<dbReference type="SMART" id="SM00317">
    <property type="entry name" value="SET"/>
    <property type="match status" value="1"/>
</dbReference>
<proteinExistence type="predicted"/>
<dbReference type="OrthoDB" id="6141102at2759"/>
<dbReference type="InterPro" id="IPR050777">
    <property type="entry name" value="SET2_Histone-Lys_MeTrsfase"/>
</dbReference>
<dbReference type="SUPFAM" id="SSF82199">
    <property type="entry name" value="SET domain"/>
    <property type="match status" value="1"/>
</dbReference>
<dbReference type="FunCoup" id="G0MHB2">
    <property type="interactions" value="1"/>
</dbReference>
<comment type="subcellular location">
    <subcellularLocation>
        <location evidence="2">Chromosome</location>
    </subcellularLocation>
    <subcellularLocation>
        <location evidence="1">Nucleus</location>
    </subcellularLocation>
</comment>
<evidence type="ECO:0000256" key="4">
    <source>
        <dbReference type="ARBA" id="ARBA00022603"/>
    </source>
</evidence>
<accession>G0MHB2</accession>
<dbReference type="HOGENOM" id="CLU_334397_0_0_1"/>
<feature type="domain" description="SET" evidence="11">
    <location>
        <begin position="518"/>
        <end position="650"/>
    </location>
</feature>
<evidence type="ECO:0000256" key="10">
    <source>
        <dbReference type="ARBA" id="ARBA00023242"/>
    </source>
</evidence>
<dbReference type="STRING" id="135651.G0MHB2"/>
<keyword evidence="13" id="KW-1185">Reference proteome</keyword>
<dbReference type="GO" id="GO:0032259">
    <property type="term" value="P:methylation"/>
    <property type="evidence" value="ECO:0007669"/>
    <property type="project" value="UniProtKB-KW"/>
</dbReference>
<evidence type="ECO:0000256" key="3">
    <source>
        <dbReference type="ARBA" id="ARBA00022454"/>
    </source>
</evidence>
<keyword evidence="6" id="KW-0949">S-adenosyl-L-methionine</keyword>
<dbReference type="SMART" id="SM00249">
    <property type="entry name" value="PHD"/>
    <property type="match status" value="3"/>
</dbReference>
<keyword evidence="9" id="KW-0862">Zinc</keyword>
<evidence type="ECO:0000256" key="9">
    <source>
        <dbReference type="ARBA" id="ARBA00022833"/>
    </source>
</evidence>
<dbReference type="InterPro" id="IPR001214">
    <property type="entry name" value="SET_dom"/>
</dbReference>
<evidence type="ECO:0000256" key="8">
    <source>
        <dbReference type="ARBA" id="ARBA00022771"/>
    </source>
</evidence>
<dbReference type="InterPro" id="IPR013083">
    <property type="entry name" value="Znf_RING/FYVE/PHD"/>
</dbReference>
<dbReference type="InParanoid" id="G0MHB2"/>
<keyword evidence="3" id="KW-0158">Chromosome</keyword>
<dbReference type="InterPro" id="IPR001965">
    <property type="entry name" value="Znf_PHD"/>
</dbReference>
<dbReference type="GO" id="GO:0005634">
    <property type="term" value="C:nucleus"/>
    <property type="evidence" value="ECO:0007669"/>
    <property type="project" value="UniProtKB-SubCell"/>
</dbReference>
<keyword evidence="8" id="KW-0863">Zinc-finger</keyword>
<dbReference type="InterPro" id="IPR046341">
    <property type="entry name" value="SET_dom_sf"/>
</dbReference>
<dbReference type="Gene3D" id="3.30.40.10">
    <property type="entry name" value="Zinc/RING finger domain, C3HC4 (zinc finger)"/>
    <property type="match status" value="1"/>
</dbReference>
<dbReference type="eggNOG" id="KOG1081">
    <property type="taxonomic scope" value="Eukaryota"/>
</dbReference>
<protein>
    <recommendedName>
        <fullName evidence="11">SET domain-containing protein</fullName>
    </recommendedName>
</protein>
<dbReference type="AlphaFoldDB" id="G0MHB2"/>
<dbReference type="EMBL" id="GL379794">
    <property type="protein sequence ID" value="EGT58051.1"/>
    <property type="molecule type" value="Genomic_DNA"/>
</dbReference>
<evidence type="ECO:0000313" key="12">
    <source>
        <dbReference type="EMBL" id="EGT58051.1"/>
    </source>
</evidence>
<reference evidence="13" key="1">
    <citation type="submission" date="2011-07" db="EMBL/GenBank/DDBJ databases">
        <authorList>
            <consortium name="Caenorhabditis brenneri Sequencing and Analysis Consortium"/>
            <person name="Wilson R.K."/>
        </authorList>
    </citation>
    <scope>NUCLEOTIDE SEQUENCE [LARGE SCALE GENOMIC DNA]</scope>
    <source>
        <strain evidence="13">PB2801</strain>
    </source>
</reference>
<keyword evidence="7" id="KW-0479">Metal-binding</keyword>
<keyword evidence="5" id="KW-0808">Transferase</keyword>
<evidence type="ECO:0000256" key="6">
    <source>
        <dbReference type="ARBA" id="ARBA00022691"/>
    </source>
</evidence>
<name>G0MHB2_CAEBE</name>
<evidence type="ECO:0000256" key="7">
    <source>
        <dbReference type="ARBA" id="ARBA00022723"/>
    </source>
</evidence>
<evidence type="ECO:0000256" key="5">
    <source>
        <dbReference type="ARBA" id="ARBA00022679"/>
    </source>
</evidence>
<keyword evidence="10" id="KW-0539">Nucleus</keyword>
<evidence type="ECO:0000313" key="13">
    <source>
        <dbReference type="Proteomes" id="UP000008068"/>
    </source>
</evidence>
<dbReference type="PROSITE" id="PS50280">
    <property type="entry name" value="SET"/>
    <property type="match status" value="1"/>
</dbReference>